<evidence type="ECO:0000256" key="1">
    <source>
        <dbReference type="SAM" id="SignalP"/>
    </source>
</evidence>
<sequence>MNKTVIPAIGFALTTALALPAMAQNNPSIEGYEGGHVAAQQTAFDTAQVTPSFDANGNQLASNQSLEGYNGNGPINANARFDTIVVDRSQYASNPAIRDDANVQAIREARGDFSQIHDGAPAGGR</sequence>
<evidence type="ECO:0008006" key="4">
    <source>
        <dbReference type="Google" id="ProtNLM"/>
    </source>
</evidence>
<comment type="caution">
    <text evidence="2">The sequence shown here is derived from an EMBL/GenBank/DDBJ whole genome shotgun (WGS) entry which is preliminary data.</text>
</comment>
<proteinExistence type="predicted"/>
<keyword evidence="3" id="KW-1185">Reference proteome</keyword>
<evidence type="ECO:0000313" key="3">
    <source>
        <dbReference type="Proteomes" id="UP001595799"/>
    </source>
</evidence>
<gene>
    <name evidence="2" type="ORF">ACFOW6_18160</name>
</gene>
<keyword evidence="1" id="KW-0732">Signal</keyword>
<protein>
    <recommendedName>
        <fullName evidence="4">Large exoproteins involved in heme utilization or adhesion</fullName>
    </recommendedName>
</protein>
<accession>A0ABV8URY1</accession>
<feature type="chain" id="PRO_5047106779" description="Large exoproteins involved in heme utilization or adhesion" evidence="1">
    <location>
        <begin position="24"/>
        <end position="125"/>
    </location>
</feature>
<organism evidence="2 3">
    <name type="scientific">Fodinicurvata halophila</name>
    <dbReference type="NCBI Taxonomy" id="1419723"/>
    <lineage>
        <taxon>Bacteria</taxon>
        <taxon>Pseudomonadati</taxon>
        <taxon>Pseudomonadota</taxon>
        <taxon>Alphaproteobacteria</taxon>
        <taxon>Rhodospirillales</taxon>
        <taxon>Rhodovibrionaceae</taxon>
        <taxon>Fodinicurvata</taxon>
    </lineage>
</organism>
<dbReference type="RefSeq" id="WP_382423842.1">
    <property type="nucleotide sequence ID" value="NZ_JBHSCW010000022.1"/>
</dbReference>
<reference evidence="3" key="1">
    <citation type="journal article" date="2019" name="Int. J. Syst. Evol. Microbiol.">
        <title>The Global Catalogue of Microorganisms (GCM) 10K type strain sequencing project: providing services to taxonomists for standard genome sequencing and annotation.</title>
        <authorList>
            <consortium name="The Broad Institute Genomics Platform"/>
            <consortium name="The Broad Institute Genome Sequencing Center for Infectious Disease"/>
            <person name="Wu L."/>
            <person name="Ma J."/>
        </authorList>
    </citation>
    <scope>NUCLEOTIDE SEQUENCE [LARGE SCALE GENOMIC DNA]</scope>
    <source>
        <strain evidence="3">CECT 8472</strain>
    </source>
</reference>
<feature type="signal peptide" evidence="1">
    <location>
        <begin position="1"/>
        <end position="23"/>
    </location>
</feature>
<name>A0ABV8URY1_9PROT</name>
<dbReference type="EMBL" id="JBHSCW010000022">
    <property type="protein sequence ID" value="MFC4353471.1"/>
    <property type="molecule type" value="Genomic_DNA"/>
</dbReference>
<dbReference type="Proteomes" id="UP001595799">
    <property type="component" value="Unassembled WGS sequence"/>
</dbReference>
<evidence type="ECO:0000313" key="2">
    <source>
        <dbReference type="EMBL" id="MFC4353471.1"/>
    </source>
</evidence>